<keyword evidence="6" id="KW-0813">Transport</keyword>
<dbReference type="PROSITE" id="PS51379">
    <property type="entry name" value="4FE4S_FER_2"/>
    <property type="match status" value="2"/>
</dbReference>
<feature type="domain" description="4Fe-4S ferredoxin-type" evidence="7">
    <location>
        <begin position="34"/>
        <end position="65"/>
    </location>
</feature>
<keyword evidence="9" id="KW-1185">Reference proteome</keyword>
<evidence type="ECO:0000313" key="8">
    <source>
        <dbReference type="EMBL" id="ANS77445.1"/>
    </source>
</evidence>
<dbReference type="PANTHER" id="PTHR32479">
    <property type="entry name" value="GLYCOLATE OXIDASE IRON-SULFUR SUBUNIT"/>
    <property type="match status" value="1"/>
</dbReference>
<dbReference type="PANTHER" id="PTHR32479:SF17">
    <property type="entry name" value="GLYCOLATE OXIDASE IRON-SULFUR SUBUNIT"/>
    <property type="match status" value="1"/>
</dbReference>
<evidence type="ECO:0000256" key="4">
    <source>
        <dbReference type="ARBA" id="ARBA00023004"/>
    </source>
</evidence>
<dbReference type="GO" id="GO:0047809">
    <property type="term" value="F:D-lactate dehydrogenase activity"/>
    <property type="evidence" value="ECO:0007669"/>
    <property type="project" value="RHEA"/>
</dbReference>
<reference evidence="8 9" key="1">
    <citation type="submission" date="2016-03" db="EMBL/GenBank/DDBJ databases">
        <title>Shallow-sea hydrothermal system.</title>
        <authorList>
            <person name="Tang K."/>
        </authorList>
    </citation>
    <scope>NUCLEOTIDE SEQUENCE [LARGE SCALE GENOMIC DNA]</scope>
    <source>
        <strain evidence="8 9">JLT9</strain>
    </source>
</reference>
<dbReference type="Pfam" id="PF02754">
    <property type="entry name" value="CCG"/>
    <property type="match status" value="2"/>
</dbReference>
<keyword evidence="2 6" id="KW-0479">Metal-binding</keyword>
<comment type="catalytic activity">
    <reaction evidence="6">
        <text>(R)-lactate + A = pyruvate + AH2</text>
        <dbReference type="Rhea" id="RHEA:15089"/>
        <dbReference type="ChEBI" id="CHEBI:13193"/>
        <dbReference type="ChEBI" id="CHEBI:15361"/>
        <dbReference type="ChEBI" id="CHEBI:16004"/>
        <dbReference type="ChEBI" id="CHEBI:17499"/>
    </reaction>
</comment>
<keyword evidence="4 6" id="KW-0408">Iron</keyword>
<keyword evidence="5 6" id="KW-0411">Iron-sulfur</keyword>
<keyword evidence="6" id="KW-0249">Electron transport</keyword>
<dbReference type="PIRSF" id="PIRSF000139">
    <property type="entry name" value="Glc_ox_4Fe-4S"/>
    <property type="match status" value="1"/>
</dbReference>
<comment type="cofactor">
    <cofactor evidence="6">
        <name>[4Fe-4S] cluster</name>
        <dbReference type="ChEBI" id="CHEBI:49883"/>
    </cofactor>
    <text evidence="6">Binds 2 [4Fe-4S] clusters.</text>
</comment>
<keyword evidence="8" id="KW-0560">Oxidoreductase</keyword>
<evidence type="ECO:0000256" key="1">
    <source>
        <dbReference type="ARBA" id="ARBA00022485"/>
    </source>
</evidence>
<dbReference type="GO" id="GO:0051539">
    <property type="term" value="F:4 iron, 4 sulfur cluster binding"/>
    <property type="evidence" value="ECO:0007669"/>
    <property type="project" value="UniProtKB-UniRule"/>
</dbReference>
<dbReference type="KEGG" id="serj:SGUI_0049"/>
<evidence type="ECO:0000256" key="2">
    <source>
        <dbReference type="ARBA" id="ARBA00022723"/>
    </source>
</evidence>
<feature type="domain" description="4Fe-4S ferredoxin-type" evidence="7">
    <location>
        <begin position="84"/>
        <end position="108"/>
    </location>
</feature>
<name>A0A1B1N7S9_9MICO</name>
<dbReference type="PATRIC" id="fig|1758689.4.peg.50"/>
<dbReference type="GO" id="GO:0046872">
    <property type="term" value="F:metal ion binding"/>
    <property type="evidence" value="ECO:0007669"/>
    <property type="project" value="UniProtKB-UniRule"/>
</dbReference>
<comment type="function">
    <text evidence="6">Component of a complex that catalyzes the oxidation of glycolate to glyoxylate.</text>
</comment>
<dbReference type="InterPro" id="IPR017900">
    <property type="entry name" value="4Fe4S_Fe_S_CS"/>
</dbReference>
<dbReference type="EC" id="1.1.99.14" evidence="6"/>
<dbReference type="Proteomes" id="UP000092482">
    <property type="component" value="Chromosome"/>
</dbReference>
<dbReference type="EMBL" id="CP014989">
    <property type="protein sequence ID" value="ANS77445.1"/>
    <property type="molecule type" value="Genomic_DNA"/>
</dbReference>
<accession>A0A1B1N7S9</accession>
<dbReference type="Gene3D" id="3.20.20.150">
    <property type="entry name" value="Divalent-metal-dependent TIM barrel enzymes"/>
    <property type="match status" value="1"/>
</dbReference>
<evidence type="ECO:0000256" key="3">
    <source>
        <dbReference type="ARBA" id="ARBA00022737"/>
    </source>
</evidence>
<comment type="catalytic activity">
    <reaction evidence="6">
        <text>glycolate + A = glyoxylate + AH2</text>
        <dbReference type="Rhea" id="RHEA:21264"/>
        <dbReference type="ChEBI" id="CHEBI:13193"/>
        <dbReference type="ChEBI" id="CHEBI:17499"/>
        <dbReference type="ChEBI" id="CHEBI:29805"/>
        <dbReference type="ChEBI" id="CHEBI:36655"/>
        <dbReference type="EC" id="1.1.99.14"/>
    </reaction>
</comment>
<sequence length="458" mass="48718">MMSSGRNIHLGMPRVRGASGVSAVLAEPAFDALRPPSPELLDDCVHCGFCLTTCPTYQLWGEEMDSPRGRIDQIRAAAEGAPLTAATVGHLDACLGCMACVTSCPSGVQYDRILETTRAQVERRVTRPRRDRALRSLIFSLFPYPARLRALRGPLRAAQRTGALGLVRRSGLVGRVSPELEVMQSLAPPLGPRVSVPERTPAVGTRRAVVGMLTGCVQREFFGDVNAATARVLAAEGCEVIAPARQGCCGALSVHTGREGEGMAFARRLIDTFEESGVETVVVNSAGCGSTMKDYVHLLADDPAYADRARAFSERVRDLAEFLHELGPVAQRHPLGGEGEAVTVAYHDACHLRHAQGVVSAPRELLRGIPGVDLVEIPDGEICCGSAGVYNILNPEPATELGDRKAASILRTGAELLVTANPGCLMQITQALERAGRALPFVHTATLLDASIRGVPVG</sequence>
<gene>
    <name evidence="8" type="ORF">SGUI_0049</name>
</gene>
<organism evidence="8 9">
    <name type="scientific">Serinicoccus hydrothermalis</name>
    <dbReference type="NCBI Taxonomy" id="1758689"/>
    <lineage>
        <taxon>Bacteria</taxon>
        <taxon>Bacillati</taxon>
        <taxon>Actinomycetota</taxon>
        <taxon>Actinomycetes</taxon>
        <taxon>Micrococcales</taxon>
        <taxon>Ornithinimicrobiaceae</taxon>
        <taxon>Serinicoccus</taxon>
    </lineage>
</organism>
<evidence type="ECO:0000259" key="7">
    <source>
        <dbReference type="PROSITE" id="PS51379"/>
    </source>
</evidence>
<dbReference type="InterPro" id="IPR017896">
    <property type="entry name" value="4Fe4S_Fe-S-bd"/>
</dbReference>
<keyword evidence="3" id="KW-0677">Repeat</keyword>
<protein>
    <recommendedName>
        <fullName evidence="6">Glycolate oxidase iron-sulfur subunit</fullName>
        <ecNumber evidence="6">1.1.99.14</ecNumber>
    </recommendedName>
</protein>
<proteinExistence type="predicted"/>
<dbReference type="AlphaFoldDB" id="A0A1B1N7S9"/>
<dbReference type="GO" id="GO:0019154">
    <property type="term" value="F:glycolate dehydrogenase activity"/>
    <property type="evidence" value="ECO:0007669"/>
    <property type="project" value="UniProtKB-EC"/>
</dbReference>
<dbReference type="PROSITE" id="PS00198">
    <property type="entry name" value="4FE4S_FER_1"/>
    <property type="match status" value="1"/>
</dbReference>
<dbReference type="InterPro" id="IPR012257">
    <property type="entry name" value="Glc_ox_4Fe-4S"/>
</dbReference>
<dbReference type="InterPro" id="IPR009051">
    <property type="entry name" value="Helical_ferredxn"/>
</dbReference>
<dbReference type="Pfam" id="PF13183">
    <property type="entry name" value="Fer4_8"/>
    <property type="match status" value="1"/>
</dbReference>
<dbReference type="SUPFAM" id="SSF54862">
    <property type="entry name" value="4Fe-4S ferredoxins"/>
    <property type="match status" value="1"/>
</dbReference>
<dbReference type="STRING" id="1758689.SGUI_0049"/>
<evidence type="ECO:0000256" key="6">
    <source>
        <dbReference type="PIRNR" id="PIRNR000139"/>
    </source>
</evidence>
<dbReference type="InterPro" id="IPR004017">
    <property type="entry name" value="Cys_rich_dom"/>
</dbReference>
<dbReference type="Gene3D" id="1.10.1060.10">
    <property type="entry name" value="Alpha-helical ferredoxin"/>
    <property type="match status" value="1"/>
</dbReference>
<evidence type="ECO:0000313" key="9">
    <source>
        <dbReference type="Proteomes" id="UP000092482"/>
    </source>
</evidence>
<keyword evidence="1 6" id="KW-0004">4Fe-4S</keyword>
<evidence type="ECO:0000256" key="5">
    <source>
        <dbReference type="ARBA" id="ARBA00023014"/>
    </source>
</evidence>